<keyword evidence="2" id="KW-1185">Reference proteome</keyword>
<reference evidence="1 2" key="1">
    <citation type="journal article" date="2021" name="J. Hered.">
        <title>A chromosome-level genome assembly of the parasitoid wasp, Cotesia glomerata (Hymenoptera: Braconidae).</title>
        <authorList>
            <person name="Pinto B.J."/>
            <person name="Weis J.J."/>
            <person name="Gamble T."/>
            <person name="Ode P.J."/>
            <person name="Paul R."/>
            <person name="Zaspel J.M."/>
        </authorList>
    </citation>
    <scope>NUCLEOTIDE SEQUENCE [LARGE SCALE GENOMIC DNA]</scope>
    <source>
        <strain evidence="1">CgM1</strain>
    </source>
</reference>
<organism evidence="1 2">
    <name type="scientific">Cotesia glomerata</name>
    <name type="common">Lepidopteran parasitic wasp</name>
    <name type="synonym">Apanteles glomeratus</name>
    <dbReference type="NCBI Taxonomy" id="32391"/>
    <lineage>
        <taxon>Eukaryota</taxon>
        <taxon>Metazoa</taxon>
        <taxon>Ecdysozoa</taxon>
        <taxon>Arthropoda</taxon>
        <taxon>Hexapoda</taxon>
        <taxon>Insecta</taxon>
        <taxon>Pterygota</taxon>
        <taxon>Neoptera</taxon>
        <taxon>Endopterygota</taxon>
        <taxon>Hymenoptera</taxon>
        <taxon>Apocrita</taxon>
        <taxon>Ichneumonoidea</taxon>
        <taxon>Braconidae</taxon>
        <taxon>Microgastrinae</taxon>
        <taxon>Cotesia</taxon>
    </lineage>
</organism>
<proteinExistence type="predicted"/>
<dbReference type="EMBL" id="JAHXZJ010000001">
    <property type="protein sequence ID" value="KAH0566784.1"/>
    <property type="molecule type" value="Genomic_DNA"/>
</dbReference>
<gene>
    <name evidence="1" type="ORF">KQX54_004202</name>
</gene>
<sequence length="192" mass="21978">MPARGGKTSRRPSKLLLRMRYKTKNFNIAFHHRLVMRHLIPLFTSILFFSSRRQIFYPSTLFSKELEFCAIFANQETLKCIRDERPKSDAFQGSKKSYAAQRDKENLKTYIINIQDTRLGISHPPSKIAVWLANKTLASSYPSFRLVFCKDSGDALQPSDLSGLVVVFCIPRPTAPSFIWRLVQSQSACSLL</sequence>
<comment type="caution">
    <text evidence="1">The sequence shown here is derived from an EMBL/GenBank/DDBJ whole genome shotgun (WGS) entry which is preliminary data.</text>
</comment>
<dbReference type="Proteomes" id="UP000826195">
    <property type="component" value="Unassembled WGS sequence"/>
</dbReference>
<accession>A0AAV7J747</accession>
<evidence type="ECO:0000313" key="2">
    <source>
        <dbReference type="Proteomes" id="UP000826195"/>
    </source>
</evidence>
<protein>
    <submittedName>
        <fullName evidence="1">Uncharacterized protein</fullName>
    </submittedName>
</protein>
<dbReference type="AlphaFoldDB" id="A0AAV7J747"/>
<name>A0AAV7J747_COTGL</name>
<evidence type="ECO:0000313" key="1">
    <source>
        <dbReference type="EMBL" id="KAH0566784.1"/>
    </source>
</evidence>